<evidence type="ECO:0000313" key="4">
    <source>
        <dbReference type="Proteomes" id="UP000237819"/>
    </source>
</evidence>
<accession>A0A2S8GKA2</accession>
<evidence type="ECO:0000259" key="1">
    <source>
        <dbReference type="Pfam" id="PF06283"/>
    </source>
</evidence>
<dbReference type="GO" id="GO:0016787">
    <property type="term" value="F:hydrolase activity"/>
    <property type="evidence" value="ECO:0007669"/>
    <property type="project" value="InterPro"/>
</dbReference>
<dbReference type="PANTHER" id="PTHR40469">
    <property type="entry name" value="SECRETED GLYCOSYL HYDROLASE"/>
    <property type="match status" value="1"/>
</dbReference>
<name>A0A2S8GKA2_9BACT</name>
<gene>
    <name evidence="3" type="ORF">C5Y93_17085</name>
</gene>
<dbReference type="EMBL" id="PUHZ01000017">
    <property type="protein sequence ID" value="PQO44810.1"/>
    <property type="molecule type" value="Genomic_DNA"/>
</dbReference>
<sequence>MMVGGLRSHPPLCETSKTTSPIPANIVPCPPELLPEENATMLRLVCCVGLLLSIATISFAEEETKLNDPPKGFKLLFNGKDLTGWKGLVANPKARAEMSKEELAAAQAKADESMRAHWKAEDGILVFDGKGQSLCTAKDYADFEMYVDFKIKKAGDSGIYLRGSPQVQIWDPTNLGPNPKGVGSGGLYNNKENPSEPIANADKPVGEWNTFFIRMVGDRVTVKLNGELVTDDVVLENYWERDKPIYRTGQIELQNHGNTLYFRNIYIRELVTPEQLEKMEDAMPEEARVQPEKPEDVLVFIRYDGFRHSSIPVGAVAVQMLGEKTGAYSARITNDLTMLAPETLNNYNAVVMVNTTGEWIKPRPEDLKKLAAAGQEMTAEEAEAMFKKSLLEFVSNGNGLVGFHAASDANYQWPEFGKMIGGYFHGHPWHENVGIKVDDPDHPLMAAFGGEGFNVVDEIYQFRDPYSRDALHVLLSLDVEKTNMEKRGIHRTDGDFAVSWVRPWGKGRVFYSSLGHREEIYWNPQILKFYLDGIQFSLGDLDGPTAPSTAETAQN</sequence>
<dbReference type="PANTHER" id="PTHR40469:SF2">
    <property type="entry name" value="GALACTOSE-BINDING DOMAIN-LIKE SUPERFAMILY PROTEIN"/>
    <property type="match status" value="1"/>
</dbReference>
<comment type="caution">
    <text evidence="3">The sequence shown here is derived from an EMBL/GenBank/DDBJ whole genome shotgun (WGS) entry which is preliminary data.</text>
</comment>
<dbReference type="InterPro" id="IPR029010">
    <property type="entry name" value="ThuA-like"/>
</dbReference>
<proteinExistence type="predicted"/>
<dbReference type="Gene3D" id="3.40.50.880">
    <property type="match status" value="1"/>
</dbReference>
<dbReference type="Pfam" id="PF06283">
    <property type="entry name" value="ThuA"/>
    <property type="match status" value="1"/>
</dbReference>
<dbReference type="Proteomes" id="UP000237819">
    <property type="component" value="Unassembled WGS sequence"/>
</dbReference>
<dbReference type="SUPFAM" id="SSF52317">
    <property type="entry name" value="Class I glutamine amidotransferase-like"/>
    <property type="match status" value="1"/>
</dbReference>
<dbReference type="Gene3D" id="2.60.120.560">
    <property type="entry name" value="Exo-inulinase, domain 1"/>
    <property type="match status" value="1"/>
</dbReference>
<reference evidence="3 4" key="1">
    <citation type="submission" date="2018-02" db="EMBL/GenBank/DDBJ databases">
        <title>Comparative genomes isolates from brazilian mangrove.</title>
        <authorList>
            <person name="Araujo J.E."/>
            <person name="Taketani R.G."/>
            <person name="Silva M.C.P."/>
            <person name="Loureco M.V."/>
            <person name="Andreote F.D."/>
        </authorList>
    </citation>
    <scope>NUCLEOTIDE SEQUENCE [LARGE SCALE GENOMIC DNA]</scope>
    <source>
        <strain evidence="3 4">Nap-Phe MGV</strain>
    </source>
</reference>
<dbReference type="OrthoDB" id="9785923at2"/>
<dbReference type="InterPro" id="IPR029062">
    <property type="entry name" value="Class_I_gatase-like"/>
</dbReference>
<dbReference type="AlphaFoldDB" id="A0A2S8GKA2"/>
<evidence type="ECO:0008006" key="5">
    <source>
        <dbReference type="Google" id="ProtNLM"/>
    </source>
</evidence>
<organism evidence="3 4">
    <name type="scientific">Blastopirellula marina</name>
    <dbReference type="NCBI Taxonomy" id="124"/>
    <lineage>
        <taxon>Bacteria</taxon>
        <taxon>Pseudomonadati</taxon>
        <taxon>Planctomycetota</taxon>
        <taxon>Planctomycetia</taxon>
        <taxon>Pirellulales</taxon>
        <taxon>Pirellulaceae</taxon>
        <taxon>Blastopirellula</taxon>
    </lineage>
</organism>
<evidence type="ECO:0000313" key="3">
    <source>
        <dbReference type="EMBL" id="PQO44810.1"/>
    </source>
</evidence>
<feature type="domain" description="ThuA-like" evidence="1">
    <location>
        <begin position="297"/>
        <end position="536"/>
    </location>
</feature>
<dbReference type="Pfam" id="PF06439">
    <property type="entry name" value="3keto-disac_hyd"/>
    <property type="match status" value="1"/>
</dbReference>
<feature type="domain" description="3-keto-alpha-glucoside-1,2-lyase/3-keto-2-hydroxy-glucal hydratase" evidence="2">
    <location>
        <begin position="72"/>
        <end position="268"/>
    </location>
</feature>
<dbReference type="InterPro" id="IPR010496">
    <property type="entry name" value="AL/BT2_dom"/>
</dbReference>
<evidence type="ECO:0000259" key="2">
    <source>
        <dbReference type="Pfam" id="PF06439"/>
    </source>
</evidence>
<protein>
    <recommendedName>
        <fullName evidence="5">Glycosyl hydrolase</fullName>
    </recommendedName>
</protein>